<reference evidence="5 6" key="1">
    <citation type="submission" date="2024-10" db="EMBL/GenBank/DDBJ databases">
        <title>The Natural Products Discovery Center: Release of the First 8490 Sequenced Strains for Exploring Actinobacteria Biosynthetic Diversity.</title>
        <authorList>
            <person name="Kalkreuter E."/>
            <person name="Kautsar S.A."/>
            <person name="Yang D."/>
            <person name="Bader C.D."/>
            <person name="Teijaro C.N."/>
            <person name="Fluegel L."/>
            <person name="Davis C.M."/>
            <person name="Simpson J.R."/>
            <person name="Lauterbach L."/>
            <person name="Steele A.D."/>
            <person name="Gui C."/>
            <person name="Meng S."/>
            <person name="Li G."/>
            <person name="Viehrig K."/>
            <person name="Ye F."/>
            <person name="Su P."/>
            <person name="Kiefer A.F."/>
            <person name="Nichols A."/>
            <person name="Cepeda A.J."/>
            <person name="Yan W."/>
            <person name="Fan B."/>
            <person name="Jiang Y."/>
            <person name="Adhikari A."/>
            <person name="Zheng C.-J."/>
            <person name="Schuster L."/>
            <person name="Cowan T.M."/>
            <person name="Smanski M.J."/>
            <person name="Chevrette M.G."/>
            <person name="De Carvalho L.P.S."/>
            <person name="Shen B."/>
        </authorList>
    </citation>
    <scope>NUCLEOTIDE SEQUENCE [LARGE SCALE GENOMIC DNA]</scope>
    <source>
        <strain evidence="5 6">NPDC049503</strain>
    </source>
</reference>
<dbReference type="SMART" id="SM00345">
    <property type="entry name" value="HTH_GNTR"/>
    <property type="match status" value="1"/>
</dbReference>
<dbReference type="PROSITE" id="PS50949">
    <property type="entry name" value="HTH_GNTR"/>
    <property type="match status" value="1"/>
</dbReference>
<evidence type="ECO:0000256" key="2">
    <source>
        <dbReference type="ARBA" id="ARBA00023125"/>
    </source>
</evidence>
<dbReference type="EMBL" id="JBITMB010000003">
    <property type="protein sequence ID" value="MFI7440873.1"/>
    <property type="molecule type" value="Genomic_DNA"/>
</dbReference>
<feature type="domain" description="HTH gntR-type" evidence="4">
    <location>
        <begin position="1"/>
        <end position="48"/>
    </location>
</feature>
<comment type="caution">
    <text evidence="5">The sequence shown here is derived from an EMBL/GenBank/DDBJ whole genome shotgun (WGS) entry which is preliminary data.</text>
</comment>
<keyword evidence="6" id="KW-1185">Reference proteome</keyword>
<evidence type="ECO:0000256" key="1">
    <source>
        <dbReference type="ARBA" id="ARBA00023015"/>
    </source>
</evidence>
<dbReference type="InterPro" id="IPR000524">
    <property type="entry name" value="Tscrpt_reg_HTH_GntR"/>
</dbReference>
<evidence type="ECO:0000313" key="5">
    <source>
        <dbReference type="EMBL" id="MFI7440873.1"/>
    </source>
</evidence>
<dbReference type="SUPFAM" id="SSF46785">
    <property type="entry name" value="Winged helix' DNA-binding domain"/>
    <property type="match status" value="1"/>
</dbReference>
<dbReference type="Proteomes" id="UP001612928">
    <property type="component" value="Unassembled WGS sequence"/>
</dbReference>
<dbReference type="RefSeq" id="WP_397021465.1">
    <property type="nucleotide sequence ID" value="NZ_JBITMB010000003.1"/>
</dbReference>
<evidence type="ECO:0000313" key="6">
    <source>
        <dbReference type="Proteomes" id="UP001612928"/>
    </source>
</evidence>
<keyword evidence="3" id="KW-0804">Transcription</keyword>
<dbReference type="PANTHER" id="PTHR44846">
    <property type="entry name" value="MANNOSYL-D-GLYCERATE TRANSPORT/METABOLISM SYSTEM REPRESSOR MNGR-RELATED"/>
    <property type="match status" value="1"/>
</dbReference>
<dbReference type="PRINTS" id="PR00035">
    <property type="entry name" value="HTHGNTR"/>
</dbReference>
<dbReference type="CDD" id="cd07377">
    <property type="entry name" value="WHTH_GntR"/>
    <property type="match status" value="1"/>
</dbReference>
<dbReference type="InterPro" id="IPR001034">
    <property type="entry name" value="DeoR_HTH"/>
</dbReference>
<keyword evidence="2" id="KW-0238">DNA-binding</keyword>
<dbReference type="PRINTS" id="PR00037">
    <property type="entry name" value="HTHLACR"/>
</dbReference>
<gene>
    <name evidence="5" type="ORF">ACIBP5_13050</name>
</gene>
<dbReference type="Gene3D" id="1.10.10.10">
    <property type="entry name" value="Winged helix-like DNA-binding domain superfamily/Winged helix DNA-binding domain"/>
    <property type="match status" value="1"/>
</dbReference>
<dbReference type="Pfam" id="PF00392">
    <property type="entry name" value="GntR"/>
    <property type="match status" value="1"/>
</dbReference>
<evidence type="ECO:0000259" key="4">
    <source>
        <dbReference type="PROSITE" id="PS50949"/>
    </source>
</evidence>
<name>A0ABW8A2C7_9ACTN</name>
<protein>
    <submittedName>
        <fullName evidence="5">GntR family transcriptional regulator</fullName>
    </submittedName>
</protein>
<dbReference type="InterPro" id="IPR036390">
    <property type="entry name" value="WH_DNA-bd_sf"/>
</dbReference>
<evidence type="ECO:0000256" key="3">
    <source>
        <dbReference type="ARBA" id="ARBA00023163"/>
    </source>
</evidence>
<dbReference type="PANTHER" id="PTHR44846:SF1">
    <property type="entry name" value="MANNOSYL-D-GLYCERATE TRANSPORT_METABOLISM SYSTEM REPRESSOR MNGR-RELATED"/>
    <property type="match status" value="1"/>
</dbReference>
<proteinExistence type="predicted"/>
<dbReference type="InterPro" id="IPR036388">
    <property type="entry name" value="WH-like_DNA-bd_sf"/>
</dbReference>
<accession>A0ABW8A2C7</accession>
<dbReference type="InterPro" id="IPR050679">
    <property type="entry name" value="Bact_HTH_transcr_reg"/>
</dbReference>
<sequence length="48" mass="5518">MVQSGQRLPSELDLTEQYGIARMTIRRAMKELRERGLVRSVHGKGTYV</sequence>
<keyword evidence="1" id="KW-0805">Transcription regulation</keyword>
<organism evidence="5 6">
    <name type="scientific">Nonomuraea indica</name>
    <dbReference type="NCBI Taxonomy" id="1581193"/>
    <lineage>
        <taxon>Bacteria</taxon>
        <taxon>Bacillati</taxon>
        <taxon>Actinomycetota</taxon>
        <taxon>Actinomycetes</taxon>
        <taxon>Streptosporangiales</taxon>
        <taxon>Streptosporangiaceae</taxon>
        <taxon>Nonomuraea</taxon>
    </lineage>
</organism>